<dbReference type="InterPro" id="IPR016181">
    <property type="entry name" value="Acyl_CoA_acyltransferase"/>
</dbReference>
<dbReference type="RefSeq" id="WP_120200259.1">
    <property type="nucleotide sequence ID" value="NZ_RAQJ01000001.1"/>
</dbReference>
<accession>A0A420DY02</accession>
<dbReference type="SUPFAM" id="SSF55729">
    <property type="entry name" value="Acyl-CoA N-acyltransferases (Nat)"/>
    <property type="match status" value="1"/>
</dbReference>
<gene>
    <name evidence="2" type="ORF">BXY80_1162</name>
</gene>
<dbReference type="OrthoDB" id="4228396at2"/>
<evidence type="ECO:0000259" key="1">
    <source>
        <dbReference type="PROSITE" id="PS51186"/>
    </source>
</evidence>
<protein>
    <submittedName>
        <fullName evidence="2">Acetyltransferase (GNAT) family protein</fullName>
    </submittedName>
</protein>
<keyword evidence="3" id="KW-1185">Reference proteome</keyword>
<evidence type="ECO:0000313" key="2">
    <source>
        <dbReference type="EMBL" id="RKE99061.1"/>
    </source>
</evidence>
<dbReference type="Proteomes" id="UP000284892">
    <property type="component" value="Unassembled WGS sequence"/>
</dbReference>
<proteinExistence type="predicted"/>
<dbReference type="PROSITE" id="PS51186">
    <property type="entry name" value="GNAT"/>
    <property type="match status" value="1"/>
</dbReference>
<keyword evidence="2" id="KW-0808">Transferase</keyword>
<dbReference type="InterPro" id="IPR000182">
    <property type="entry name" value="GNAT_dom"/>
</dbReference>
<comment type="caution">
    <text evidence="2">The sequence shown here is derived from an EMBL/GenBank/DDBJ whole genome shotgun (WGS) entry which is preliminary data.</text>
</comment>
<dbReference type="GO" id="GO:0016747">
    <property type="term" value="F:acyltransferase activity, transferring groups other than amino-acyl groups"/>
    <property type="evidence" value="ECO:0007669"/>
    <property type="project" value="InterPro"/>
</dbReference>
<name>A0A420DY02_9FLAO</name>
<dbReference type="CDD" id="cd04301">
    <property type="entry name" value="NAT_SF"/>
    <property type="match status" value="1"/>
</dbReference>
<dbReference type="Gene3D" id="3.40.630.30">
    <property type="match status" value="1"/>
</dbReference>
<sequence>MKVKHLGHTGFNEIMECFLLAFDGYFVKMPTDHDYYKQRWEAAKVNFELSYGMFDDNKLVGFIIHAIDKRENELIAFNTGTGVIPEYRGQRIVKSIYEYAIPDLIKNGITKSVLEVIIENEKAVKAYKGIGFKICKTFKCFSGELPSSKNEVDRIEVSFNEIPWEQMPNQDKYSWDFHFRSLKGGNSKYYNVIRNCTVESFFAINLDNGTINQLEVLNNQVRNWERLFSAIQLISKHVRIINVDDRLEDKLAAIESVGLKNTVNQHEMELTLMDEPVEVK</sequence>
<reference evidence="2 3" key="1">
    <citation type="submission" date="2018-09" db="EMBL/GenBank/DDBJ databases">
        <title>Genomic Encyclopedia of Archaeal and Bacterial Type Strains, Phase II (KMG-II): from individual species to whole genera.</title>
        <authorList>
            <person name="Goeker M."/>
        </authorList>
    </citation>
    <scope>NUCLEOTIDE SEQUENCE [LARGE SCALE GENOMIC DNA]</scope>
    <source>
        <strain evidence="2 3">DSM 26283</strain>
    </source>
</reference>
<dbReference type="Pfam" id="PF00583">
    <property type="entry name" value="Acetyltransf_1"/>
    <property type="match status" value="1"/>
</dbReference>
<dbReference type="EMBL" id="RAQJ01000001">
    <property type="protein sequence ID" value="RKE99061.1"/>
    <property type="molecule type" value="Genomic_DNA"/>
</dbReference>
<dbReference type="AlphaFoldDB" id="A0A420DY02"/>
<organism evidence="2 3">
    <name type="scientific">Ichthyenterobacterium magnum</name>
    <dbReference type="NCBI Taxonomy" id="1230530"/>
    <lineage>
        <taxon>Bacteria</taxon>
        <taxon>Pseudomonadati</taxon>
        <taxon>Bacteroidota</taxon>
        <taxon>Flavobacteriia</taxon>
        <taxon>Flavobacteriales</taxon>
        <taxon>Flavobacteriaceae</taxon>
        <taxon>Ichthyenterobacterium</taxon>
    </lineage>
</organism>
<evidence type="ECO:0000313" key="3">
    <source>
        <dbReference type="Proteomes" id="UP000284892"/>
    </source>
</evidence>
<feature type="domain" description="N-acetyltransferase" evidence="1">
    <location>
        <begin position="1"/>
        <end position="152"/>
    </location>
</feature>